<feature type="transmembrane region" description="Helical" evidence="5">
    <location>
        <begin position="167"/>
        <end position="190"/>
    </location>
</feature>
<keyword evidence="2 5" id="KW-0812">Transmembrane</keyword>
<dbReference type="Proteomes" id="UP000095085">
    <property type="component" value="Unassembled WGS sequence"/>
</dbReference>
<dbReference type="AlphaFoldDB" id="A0A1E4RK09"/>
<keyword evidence="7" id="KW-1185">Reference proteome</keyword>
<evidence type="ECO:0000256" key="5">
    <source>
        <dbReference type="SAM" id="Phobius"/>
    </source>
</evidence>
<evidence type="ECO:0000313" key="6">
    <source>
        <dbReference type="EMBL" id="ODV67609.1"/>
    </source>
</evidence>
<accession>A0A1E4RK09</accession>
<reference evidence="7" key="1">
    <citation type="submission" date="2016-05" db="EMBL/GenBank/DDBJ databases">
        <title>Comparative genomics of biotechnologically important yeasts.</title>
        <authorList>
            <consortium name="DOE Joint Genome Institute"/>
            <person name="Riley R."/>
            <person name="Haridas S."/>
            <person name="Wolfe K.H."/>
            <person name="Lopes M.R."/>
            <person name="Hittinger C.T."/>
            <person name="Goker M."/>
            <person name="Salamov A."/>
            <person name="Wisecaver J."/>
            <person name="Long T.M."/>
            <person name="Aerts A.L."/>
            <person name="Barry K."/>
            <person name="Choi C."/>
            <person name="Clum A."/>
            <person name="Coughlan A.Y."/>
            <person name="Deshpande S."/>
            <person name="Douglass A.P."/>
            <person name="Hanson S.J."/>
            <person name="Klenk H.-P."/>
            <person name="Labutti K."/>
            <person name="Lapidus A."/>
            <person name="Lindquist E."/>
            <person name="Lipzen A."/>
            <person name="Meier-Kolthoff J.P."/>
            <person name="Ohm R.A."/>
            <person name="Otillar R.P."/>
            <person name="Pangilinan J."/>
            <person name="Peng Y."/>
            <person name="Rokas A."/>
            <person name="Rosa C.A."/>
            <person name="Scheuner C."/>
            <person name="Sibirny A.A."/>
            <person name="Slot J.C."/>
            <person name="Stielow J.B."/>
            <person name="Sun H."/>
            <person name="Kurtzman C.P."/>
            <person name="Blackwell M."/>
            <person name="Grigoriev I.V."/>
            <person name="Jeffries T.W."/>
        </authorList>
    </citation>
    <scope>NUCLEOTIDE SEQUENCE [LARGE SCALE GENOMIC DNA]</scope>
    <source>
        <strain evidence="7">NRRL Y-1933</strain>
    </source>
</reference>
<name>A0A1E4RK09_9ASCO</name>
<organism evidence="6 7">
    <name type="scientific">Hyphopichia burtonii NRRL Y-1933</name>
    <dbReference type="NCBI Taxonomy" id="984485"/>
    <lineage>
        <taxon>Eukaryota</taxon>
        <taxon>Fungi</taxon>
        <taxon>Dikarya</taxon>
        <taxon>Ascomycota</taxon>
        <taxon>Saccharomycotina</taxon>
        <taxon>Pichiomycetes</taxon>
        <taxon>Debaryomycetaceae</taxon>
        <taxon>Hyphopichia</taxon>
    </lineage>
</organism>
<dbReference type="GO" id="GO:0022857">
    <property type="term" value="F:transmembrane transporter activity"/>
    <property type="evidence" value="ECO:0007669"/>
    <property type="project" value="InterPro"/>
</dbReference>
<feature type="transmembrane region" description="Helical" evidence="5">
    <location>
        <begin position="352"/>
        <end position="372"/>
    </location>
</feature>
<dbReference type="InterPro" id="IPR036259">
    <property type="entry name" value="MFS_trans_sf"/>
</dbReference>
<feature type="transmembrane region" description="Helical" evidence="5">
    <location>
        <begin position="9"/>
        <end position="29"/>
    </location>
</feature>
<proteinExistence type="predicted"/>
<dbReference type="Pfam" id="PF07690">
    <property type="entry name" value="MFS_1"/>
    <property type="match status" value="1"/>
</dbReference>
<evidence type="ECO:0000256" key="4">
    <source>
        <dbReference type="ARBA" id="ARBA00023136"/>
    </source>
</evidence>
<keyword evidence="4 5" id="KW-0472">Membrane</keyword>
<feature type="transmembrane region" description="Helical" evidence="5">
    <location>
        <begin position="379"/>
        <end position="399"/>
    </location>
</feature>
<evidence type="ECO:0000256" key="1">
    <source>
        <dbReference type="ARBA" id="ARBA00004141"/>
    </source>
</evidence>
<keyword evidence="3 5" id="KW-1133">Transmembrane helix</keyword>
<feature type="transmembrane region" description="Helical" evidence="5">
    <location>
        <begin position="102"/>
        <end position="131"/>
    </location>
</feature>
<comment type="subcellular location">
    <subcellularLocation>
        <location evidence="1">Membrane</location>
        <topology evidence="1">Multi-pass membrane protein</topology>
    </subcellularLocation>
</comment>
<evidence type="ECO:0000313" key="7">
    <source>
        <dbReference type="Proteomes" id="UP000095085"/>
    </source>
</evidence>
<feature type="transmembrane region" description="Helical" evidence="5">
    <location>
        <begin position="49"/>
        <end position="68"/>
    </location>
</feature>
<evidence type="ECO:0000256" key="2">
    <source>
        <dbReference type="ARBA" id="ARBA00022692"/>
    </source>
</evidence>
<dbReference type="RefSeq" id="XP_020076676.1">
    <property type="nucleotide sequence ID" value="XM_020222727.1"/>
</dbReference>
<evidence type="ECO:0000256" key="3">
    <source>
        <dbReference type="ARBA" id="ARBA00022989"/>
    </source>
</evidence>
<dbReference type="InterPro" id="IPR011701">
    <property type="entry name" value="MFS"/>
</dbReference>
<dbReference type="SUPFAM" id="SSF103473">
    <property type="entry name" value="MFS general substrate transporter"/>
    <property type="match status" value="1"/>
</dbReference>
<dbReference type="PANTHER" id="PTHR21576">
    <property type="entry name" value="UNCHARACTERIZED NODULIN-LIKE PROTEIN"/>
    <property type="match status" value="1"/>
</dbReference>
<dbReference type="EMBL" id="KV454540">
    <property type="protein sequence ID" value="ODV67609.1"/>
    <property type="molecule type" value="Genomic_DNA"/>
</dbReference>
<feature type="transmembrane region" description="Helical" evidence="5">
    <location>
        <begin position="261"/>
        <end position="280"/>
    </location>
</feature>
<feature type="transmembrane region" description="Helical" evidence="5">
    <location>
        <begin position="459"/>
        <end position="479"/>
    </location>
</feature>
<dbReference type="STRING" id="984485.A0A1E4RK09"/>
<dbReference type="GeneID" id="30997276"/>
<feature type="transmembrane region" description="Helical" evidence="5">
    <location>
        <begin position="143"/>
        <end position="161"/>
    </location>
</feature>
<dbReference type="GO" id="GO:0000329">
    <property type="term" value="C:fungal-type vacuole membrane"/>
    <property type="evidence" value="ECO:0007669"/>
    <property type="project" value="TreeGrafter"/>
</dbReference>
<protein>
    <submittedName>
        <fullName evidence="6">MFS general substrate transporter</fullName>
    </submittedName>
</protein>
<dbReference type="Gene3D" id="1.20.1250.20">
    <property type="entry name" value="MFS general substrate transporter like domains"/>
    <property type="match status" value="1"/>
</dbReference>
<gene>
    <name evidence="6" type="ORF">HYPBUDRAFT_166088</name>
</gene>
<sequence length="498" mass="54075">MVSPTIRKVFVLLSCTFLGLICGTLYLYSSYSPQLAAQLNYSVTDASSIALMGTLGVAVLGPVAGVVVDQKGYTVSMIMGGVCIMTGYLGLKRQFDIQYSNLSLSCILLFLVGSGSTFINSACLKCCAISFPSIRGVATSLPLALYGLSALFYSVIASVFYPGMTSAFLGFLAYSSIGIFCICTPSIMLCDFEHNKKKKIVHARSTSGSFELANLSGTTTPIHSRNSSTNSPAISHNSDSLNQKPKDFQLSGFKLIYSYKFWLIFVITGSLASLGQMYIYSVGYMVKALLSKSMDLEPMDPLFGAEEEIEAMIQRDQQLQVGLLSVANCIGRIASGVAGDIITQSFQKKRSWLLFIPSLGLLSTQIMGLRVAHYNSLSMVSLLTGFFYGFTFCIMPIIVGDIFGMDNFSSNWGVVGLAPIGPSFYFTGLFGRIYDSNSEKIKGTEITSCQLGKGCYDSIFMITLVIAFLAIMVTIALNFGKRSTSKQRKPVDFRKLNS</sequence>
<dbReference type="PANTHER" id="PTHR21576:SF158">
    <property type="entry name" value="RIBOSOMAL RNA-PROCESSING PROTEIN 12-LIKE CONSERVED DOMAIN-CONTAINING PROTEIN"/>
    <property type="match status" value="1"/>
</dbReference>
<dbReference type="OrthoDB" id="410267at2759"/>